<sequence>MAGYKLEDDYDYRFKLVLIGDSGVGKSNLLSRFTKTEFNLECKYTIGVEFATKSLTIDKVVIALIWRAQINAAQARYGFLRTSLLSVAVNLRGKTFKKVIENCCGNIYTVCTARFGADETKIGLLNVFVDQVRYAIRNTIAEFGKQKEDEDGFFSKLIMKPCIEIDEQMDHSVHDEPQARLLLRPRRMLRVDNRASEGDSCRGM</sequence>
<dbReference type="Pfam" id="PF00071">
    <property type="entry name" value="Ras"/>
    <property type="match status" value="1"/>
</dbReference>
<dbReference type="EMBL" id="JAJSOW010000101">
    <property type="protein sequence ID" value="KAI9182826.1"/>
    <property type="molecule type" value="Genomic_DNA"/>
</dbReference>
<dbReference type="PRINTS" id="PR00449">
    <property type="entry name" value="RASTRNSFRMNG"/>
</dbReference>
<evidence type="ECO:0000313" key="2">
    <source>
        <dbReference type="Proteomes" id="UP001064489"/>
    </source>
</evidence>
<dbReference type="InterPro" id="IPR050209">
    <property type="entry name" value="Rab_GTPases_membrane_traffic"/>
</dbReference>
<evidence type="ECO:0000313" key="1">
    <source>
        <dbReference type="EMBL" id="KAI9182826.1"/>
    </source>
</evidence>
<dbReference type="GO" id="GO:0005525">
    <property type="term" value="F:GTP binding"/>
    <property type="evidence" value="ECO:0007669"/>
    <property type="project" value="InterPro"/>
</dbReference>
<dbReference type="SUPFAM" id="SSF52540">
    <property type="entry name" value="P-loop containing nucleoside triphosphate hydrolases"/>
    <property type="match status" value="1"/>
</dbReference>
<reference evidence="1" key="1">
    <citation type="journal article" date="2022" name="Plant J.">
        <title>Strategies of tolerance reflected in two North American maple genomes.</title>
        <authorList>
            <person name="McEvoy S.L."/>
            <person name="Sezen U.U."/>
            <person name="Trouern-Trend A."/>
            <person name="McMahon S.M."/>
            <person name="Schaberg P.G."/>
            <person name="Yang J."/>
            <person name="Wegrzyn J.L."/>
            <person name="Swenson N.G."/>
        </authorList>
    </citation>
    <scope>NUCLEOTIDE SEQUENCE</scope>
    <source>
        <strain evidence="1">91603</strain>
    </source>
</reference>
<dbReference type="InterPro" id="IPR027417">
    <property type="entry name" value="P-loop_NTPase"/>
</dbReference>
<dbReference type="GO" id="GO:0003924">
    <property type="term" value="F:GTPase activity"/>
    <property type="evidence" value="ECO:0007669"/>
    <property type="project" value="InterPro"/>
</dbReference>
<accession>A0AAD5NUF5</accession>
<keyword evidence="2" id="KW-1185">Reference proteome</keyword>
<reference evidence="1" key="2">
    <citation type="submission" date="2023-02" db="EMBL/GenBank/DDBJ databases">
        <authorList>
            <person name="Swenson N.G."/>
            <person name="Wegrzyn J.L."/>
            <person name="Mcevoy S.L."/>
        </authorList>
    </citation>
    <scope>NUCLEOTIDE SEQUENCE</scope>
    <source>
        <strain evidence="1">91603</strain>
        <tissue evidence="1">Leaf</tissue>
    </source>
</reference>
<protein>
    <submittedName>
        <fullName evidence="1">Uncharacterized protein</fullName>
    </submittedName>
</protein>
<dbReference type="PROSITE" id="PS51419">
    <property type="entry name" value="RAB"/>
    <property type="match status" value="1"/>
</dbReference>
<dbReference type="Proteomes" id="UP001064489">
    <property type="component" value="Chromosome 4"/>
</dbReference>
<gene>
    <name evidence="1" type="ORF">LWI28_029211</name>
</gene>
<proteinExistence type="predicted"/>
<name>A0AAD5NUF5_ACENE</name>
<dbReference type="AlphaFoldDB" id="A0AAD5NUF5"/>
<dbReference type="Gene3D" id="3.40.50.300">
    <property type="entry name" value="P-loop containing nucleotide triphosphate hydrolases"/>
    <property type="match status" value="1"/>
</dbReference>
<organism evidence="1 2">
    <name type="scientific">Acer negundo</name>
    <name type="common">Box elder</name>
    <dbReference type="NCBI Taxonomy" id="4023"/>
    <lineage>
        <taxon>Eukaryota</taxon>
        <taxon>Viridiplantae</taxon>
        <taxon>Streptophyta</taxon>
        <taxon>Embryophyta</taxon>
        <taxon>Tracheophyta</taxon>
        <taxon>Spermatophyta</taxon>
        <taxon>Magnoliopsida</taxon>
        <taxon>eudicotyledons</taxon>
        <taxon>Gunneridae</taxon>
        <taxon>Pentapetalae</taxon>
        <taxon>rosids</taxon>
        <taxon>malvids</taxon>
        <taxon>Sapindales</taxon>
        <taxon>Sapindaceae</taxon>
        <taxon>Hippocastanoideae</taxon>
        <taxon>Acereae</taxon>
        <taxon>Acer</taxon>
    </lineage>
</organism>
<dbReference type="SMART" id="SM00175">
    <property type="entry name" value="RAB"/>
    <property type="match status" value="1"/>
</dbReference>
<comment type="caution">
    <text evidence="1">The sequence shown here is derived from an EMBL/GenBank/DDBJ whole genome shotgun (WGS) entry which is preliminary data.</text>
</comment>
<dbReference type="InterPro" id="IPR001806">
    <property type="entry name" value="Small_GTPase"/>
</dbReference>
<dbReference type="PANTHER" id="PTHR47979">
    <property type="entry name" value="DRAB11-RELATED"/>
    <property type="match status" value="1"/>
</dbReference>